<evidence type="ECO:0000256" key="1">
    <source>
        <dbReference type="ARBA" id="ARBA00004251"/>
    </source>
</evidence>
<accession>A0A6J5XLY5</accession>
<keyword evidence="3" id="KW-0472">Membrane</keyword>
<dbReference type="Gene3D" id="2.60.120.200">
    <property type="match status" value="1"/>
</dbReference>
<feature type="domain" description="Legume lectin" evidence="6">
    <location>
        <begin position="19"/>
        <end position="192"/>
    </location>
</feature>
<name>A0A6J5XLY5_PRUAR</name>
<gene>
    <name evidence="7" type="ORF">ORAREDHAP_LOCUS39512</name>
</gene>
<dbReference type="OrthoDB" id="543442at2759"/>
<evidence type="ECO:0000256" key="3">
    <source>
        <dbReference type="ARBA" id="ARBA00022475"/>
    </source>
</evidence>
<evidence type="ECO:0000256" key="5">
    <source>
        <dbReference type="SAM" id="SignalP"/>
    </source>
</evidence>
<dbReference type="PANTHER" id="PTHR32401:SF50">
    <property type="entry name" value="OS07G0133000 PROTEIN"/>
    <property type="match status" value="1"/>
</dbReference>
<dbReference type="GO" id="GO:0005886">
    <property type="term" value="C:plasma membrane"/>
    <property type="evidence" value="ECO:0007669"/>
    <property type="project" value="UniProtKB-SubCell"/>
</dbReference>
<feature type="signal peptide" evidence="5">
    <location>
        <begin position="1"/>
        <end position="16"/>
    </location>
</feature>
<reference evidence="8" key="1">
    <citation type="journal article" date="2020" name="Genome Biol.">
        <title>Gamete binning: chromosome-level and haplotype-resolved genome assembly enabled by high-throughput single-cell sequencing of gamete genomes.</title>
        <authorList>
            <person name="Campoy J.A."/>
            <person name="Sun H."/>
            <person name="Goel M."/>
            <person name="Jiao W.-B."/>
            <person name="Folz-Donahue K."/>
            <person name="Wang N."/>
            <person name="Rubio M."/>
            <person name="Liu C."/>
            <person name="Kukat C."/>
            <person name="Ruiz D."/>
            <person name="Huettel B."/>
            <person name="Schneeberger K."/>
        </authorList>
    </citation>
    <scope>NUCLEOTIDE SEQUENCE [LARGE SCALE GENOMIC DNA]</scope>
    <source>
        <strain evidence="8">cv. Rojo Pasion</strain>
    </source>
</reference>
<dbReference type="GO" id="GO:0030246">
    <property type="term" value="F:carbohydrate binding"/>
    <property type="evidence" value="ECO:0007669"/>
    <property type="project" value="UniProtKB-KW"/>
</dbReference>
<evidence type="ECO:0000259" key="6">
    <source>
        <dbReference type="Pfam" id="PF00139"/>
    </source>
</evidence>
<keyword evidence="5" id="KW-0732">Signal</keyword>
<evidence type="ECO:0000313" key="7">
    <source>
        <dbReference type="EMBL" id="CAB4314976.1"/>
    </source>
</evidence>
<dbReference type="CDD" id="cd06899">
    <property type="entry name" value="lectin_legume_LecRK_Arcelin_ConA"/>
    <property type="match status" value="1"/>
</dbReference>
<dbReference type="Proteomes" id="UP000507245">
    <property type="component" value="Unassembled WGS sequence"/>
</dbReference>
<feature type="chain" id="PRO_5027122191" description="Legume lectin domain-containing protein" evidence="5">
    <location>
        <begin position="17"/>
        <end position="193"/>
    </location>
</feature>
<evidence type="ECO:0000313" key="8">
    <source>
        <dbReference type="Proteomes" id="UP000507245"/>
    </source>
</evidence>
<keyword evidence="4" id="KW-0430">Lectin</keyword>
<keyword evidence="8" id="KW-1185">Reference proteome</keyword>
<dbReference type="InterPro" id="IPR013320">
    <property type="entry name" value="ConA-like_dom_sf"/>
</dbReference>
<dbReference type="SUPFAM" id="SSF49899">
    <property type="entry name" value="Concanavalin A-like lectins/glucanases"/>
    <property type="match status" value="1"/>
</dbReference>
<proteinExistence type="inferred from homology"/>
<dbReference type="FunFam" id="2.60.120.200:FF:000112">
    <property type="entry name" value="L-type lectin-domain containing receptor kinase V.9"/>
    <property type="match status" value="1"/>
</dbReference>
<protein>
    <recommendedName>
        <fullName evidence="6">Legume lectin domain-containing protein</fullName>
    </recommendedName>
</protein>
<dbReference type="PANTHER" id="PTHR32401">
    <property type="entry name" value="CONCANAVALIN A-LIKE LECTIN FAMILY PROTEIN"/>
    <property type="match status" value="1"/>
</dbReference>
<sequence length="193" mass="21268">MFSKLVIFILVSLAAAEDLSFFYNGFRSDNLSLNGIAGVTPNGLLRLTNDTKQNQGHAFYPHPVTFKNSSNGTVFSFSTTFVFAIRSEYADLSAHGMAFVVAPTRGLPGALPRQYLGLFNETNNGNATNHVFAVEIDTVQSREFHDMNDDHVGIDINGLNSEISAPARYFALNKTMLVNSQAMQVWVDYNGME</sequence>
<organism evidence="7 8">
    <name type="scientific">Prunus armeniaca</name>
    <name type="common">Apricot</name>
    <name type="synonym">Armeniaca vulgaris</name>
    <dbReference type="NCBI Taxonomy" id="36596"/>
    <lineage>
        <taxon>Eukaryota</taxon>
        <taxon>Viridiplantae</taxon>
        <taxon>Streptophyta</taxon>
        <taxon>Embryophyta</taxon>
        <taxon>Tracheophyta</taxon>
        <taxon>Spermatophyta</taxon>
        <taxon>Magnoliopsida</taxon>
        <taxon>eudicotyledons</taxon>
        <taxon>Gunneridae</taxon>
        <taxon>Pentapetalae</taxon>
        <taxon>rosids</taxon>
        <taxon>fabids</taxon>
        <taxon>Rosales</taxon>
        <taxon>Rosaceae</taxon>
        <taxon>Amygdaloideae</taxon>
        <taxon>Amygdaleae</taxon>
        <taxon>Prunus</taxon>
    </lineage>
</organism>
<dbReference type="InterPro" id="IPR001220">
    <property type="entry name" value="Legume_lectin_dom"/>
</dbReference>
<dbReference type="AlphaFoldDB" id="A0A6J5XLY5"/>
<evidence type="ECO:0000256" key="2">
    <source>
        <dbReference type="ARBA" id="ARBA00007606"/>
    </source>
</evidence>
<comment type="similarity">
    <text evidence="2">Belongs to the leguminous lectin family.</text>
</comment>
<dbReference type="InterPro" id="IPR050258">
    <property type="entry name" value="Leguminous_Lectin"/>
</dbReference>
<dbReference type="Pfam" id="PF00139">
    <property type="entry name" value="Lectin_legB"/>
    <property type="match status" value="1"/>
</dbReference>
<keyword evidence="3" id="KW-1003">Cell membrane</keyword>
<evidence type="ECO:0000256" key="4">
    <source>
        <dbReference type="ARBA" id="ARBA00022734"/>
    </source>
</evidence>
<dbReference type="EMBL" id="CAEKKB010000006">
    <property type="protein sequence ID" value="CAB4314976.1"/>
    <property type="molecule type" value="Genomic_DNA"/>
</dbReference>
<comment type="subcellular location">
    <subcellularLocation>
        <location evidence="1">Cell membrane</location>
        <topology evidence="1">Single-pass type I membrane protein</topology>
    </subcellularLocation>
</comment>